<dbReference type="Pfam" id="PF05699">
    <property type="entry name" value="Dimer_Tnp_hAT"/>
    <property type="match status" value="1"/>
</dbReference>
<sequence length="249" mass="28475">MDVLHKHYTQAFDKYRENHSLRRCIAASWAVFDKYYQLTDSTPAYGAAMILHPSRRAAHIKKNWPVAWHKPVLEGIKKYWEDQYQGLPVLTTTTPVLIDNLHPPDEYERIARELDVVGPAMIDLDEYKSFTTQTPIAVDCSPLAWWLREEQRQRYPRLSKMAIDILSIPAMSAEPERVFSGARRTISWDRCQLGSHTVERGECMKSWIKSGITQGIPVDLAEELHEDGRATAVLRASTPGILQEEGGNM</sequence>
<dbReference type="PANTHER" id="PTHR46481:SF10">
    <property type="entry name" value="ZINC FINGER BED DOMAIN-CONTAINING PROTEIN 39"/>
    <property type="match status" value="1"/>
</dbReference>
<dbReference type="OrthoDB" id="3925195at2759"/>
<keyword evidence="2" id="KW-0479">Metal-binding</keyword>
<evidence type="ECO:0000313" key="8">
    <source>
        <dbReference type="Proteomes" id="UP000007129"/>
    </source>
</evidence>
<dbReference type="GO" id="GO:0046983">
    <property type="term" value="F:protein dimerization activity"/>
    <property type="evidence" value="ECO:0007669"/>
    <property type="project" value="InterPro"/>
</dbReference>
<keyword evidence="5" id="KW-0539">Nucleus</keyword>
<dbReference type="InterPro" id="IPR012337">
    <property type="entry name" value="RNaseH-like_sf"/>
</dbReference>
<evidence type="ECO:0000256" key="4">
    <source>
        <dbReference type="ARBA" id="ARBA00022833"/>
    </source>
</evidence>
<dbReference type="Proteomes" id="UP000007129">
    <property type="component" value="Unassembled WGS sequence"/>
</dbReference>
<comment type="subcellular location">
    <subcellularLocation>
        <location evidence="1">Nucleus</location>
    </subcellularLocation>
</comment>
<proteinExistence type="predicted"/>
<dbReference type="STRING" id="1126212.K2RG61"/>
<dbReference type="InterPro" id="IPR052035">
    <property type="entry name" value="ZnF_BED_domain_contain"/>
</dbReference>
<evidence type="ECO:0000256" key="2">
    <source>
        <dbReference type="ARBA" id="ARBA00022723"/>
    </source>
</evidence>
<accession>K2RG61</accession>
<dbReference type="VEuPathDB" id="FungiDB:MPH_13959"/>
<keyword evidence="4" id="KW-0862">Zinc</keyword>
<comment type="caution">
    <text evidence="7">The sequence shown here is derived from an EMBL/GenBank/DDBJ whole genome shotgun (WGS) entry which is preliminary data.</text>
</comment>
<dbReference type="GO" id="GO:0005634">
    <property type="term" value="C:nucleus"/>
    <property type="evidence" value="ECO:0007669"/>
    <property type="project" value="UniProtKB-SubCell"/>
</dbReference>
<dbReference type="PANTHER" id="PTHR46481">
    <property type="entry name" value="ZINC FINGER BED DOMAIN-CONTAINING PROTEIN 4"/>
    <property type="match status" value="1"/>
</dbReference>
<evidence type="ECO:0000256" key="5">
    <source>
        <dbReference type="ARBA" id="ARBA00023242"/>
    </source>
</evidence>
<evidence type="ECO:0000313" key="7">
    <source>
        <dbReference type="EMBL" id="EKG09049.1"/>
    </source>
</evidence>
<name>K2RG61_MACPH</name>
<dbReference type="InParanoid" id="K2RG61"/>
<gene>
    <name evidence="7" type="ORF">MPH_13959</name>
</gene>
<dbReference type="HOGENOM" id="CLU_009123_4_5_1"/>
<dbReference type="AlphaFoldDB" id="K2RG61"/>
<dbReference type="GO" id="GO:0008270">
    <property type="term" value="F:zinc ion binding"/>
    <property type="evidence" value="ECO:0007669"/>
    <property type="project" value="UniProtKB-KW"/>
</dbReference>
<keyword evidence="3" id="KW-0863">Zinc-finger</keyword>
<feature type="domain" description="HAT C-terminal dimerisation" evidence="6">
    <location>
        <begin position="124"/>
        <end position="208"/>
    </location>
</feature>
<organism evidence="7 8">
    <name type="scientific">Macrophomina phaseolina (strain MS6)</name>
    <name type="common">Charcoal rot fungus</name>
    <dbReference type="NCBI Taxonomy" id="1126212"/>
    <lineage>
        <taxon>Eukaryota</taxon>
        <taxon>Fungi</taxon>
        <taxon>Dikarya</taxon>
        <taxon>Ascomycota</taxon>
        <taxon>Pezizomycotina</taxon>
        <taxon>Dothideomycetes</taxon>
        <taxon>Dothideomycetes incertae sedis</taxon>
        <taxon>Botryosphaeriales</taxon>
        <taxon>Botryosphaeriaceae</taxon>
        <taxon>Macrophomina</taxon>
    </lineage>
</organism>
<evidence type="ECO:0000256" key="1">
    <source>
        <dbReference type="ARBA" id="ARBA00004123"/>
    </source>
</evidence>
<protein>
    <submittedName>
        <fullName evidence="7">HAT domain-containing protein</fullName>
    </submittedName>
</protein>
<reference evidence="7 8" key="1">
    <citation type="journal article" date="2012" name="BMC Genomics">
        <title>Tools to kill: Genome of one of the most destructive plant pathogenic fungi Macrophomina phaseolina.</title>
        <authorList>
            <person name="Islam M.S."/>
            <person name="Haque M.S."/>
            <person name="Islam M.M."/>
            <person name="Emdad E.M."/>
            <person name="Halim A."/>
            <person name="Hossen Q.M.M."/>
            <person name="Hossain M.Z."/>
            <person name="Ahmed B."/>
            <person name="Rahim S."/>
            <person name="Rahman M.S."/>
            <person name="Alam M.M."/>
            <person name="Hou S."/>
            <person name="Wan X."/>
            <person name="Saito J.A."/>
            <person name="Alam M."/>
        </authorList>
    </citation>
    <scope>NUCLEOTIDE SEQUENCE [LARGE SCALE GENOMIC DNA]</scope>
    <source>
        <strain evidence="7 8">MS6</strain>
    </source>
</reference>
<evidence type="ECO:0000259" key="6">
    <source>
        <dbReference type="Pfam" id="PF05699"/>
    </source>
</evidence>
<evidence type="ECO:0000256" key="3">
    <source>
        <dbReference type="ARBA" id="ARBA00022771"/>
    </source>
</evidence>
<dbReference type="InterPro" id="IPR008906">
    <property type="entry name" value="HATC_C_dom"/>
</dbReference>
<dbReference type="EMBL" id="AHHD01000794">
    <property type="protein sequence ID" value="EKG09049.1"/>
    <property type="molecule type" value="Genomic_DNA"/>
</dbReference>
<dbReference type="SUPFAM" id="SSF53098">
    <property type="entry name" value="Ribonuclease H-like"/>
    <property type="match status" value="1"/>
</dbReference>